<comment type="caution">
    <text evidence="1">The sequence shown here is derived from an EMBL/GenBank/DDBJ whole genome shotgun (WGS) entry which is preliminary data.</text>
</comment>
<evidence type="ECO:0000313" key="1">
    <source>
        <dbReference type="EMBL" id="GEU90516.1"/>
    </source>
</evidence>
<sequence length="144" mass="16082">MGTVQFDNDQFESILGYEDLVQGNVMIKRVYYVEGLNYNLFSVGQFCNADLEVTFRKSTCFVRDLQGNDLITGTRGYDLYKIALHESSSPTRICFMAKASPTQEAVGGGVEMVTMMLLVDRWWRRGGDGDGDGGVDVVVASRLW</sequence>
<dbReference type="AlphaFoldDB" id="A0A6L2NWM6"/>
<reference evidence="1" key="1">
    <citation type="journal article" date="2019" name="Sci. Rep.">
        <title>Draft genome of Tanacetum cinerariifolium, the natural source of mosquito coil.</title>
        <authorList>
            <person name="Yamashiro T."/>
            <person name="Shiraishi A."/>
            <person name="Satake H."/>
            <person name="Nakayama K."/>
        </authorList>
    </citation>
    <scope>NUCLEOTIDE SEQUENCE</scope>
</reference>
<proteinExistence type="predicted"/>
<name>A0A6L2NWM6_TANCI</name>
<accession>A0A6L2NWM6</accession>
<gene>
    <name evidence="1" type="ORF">Tci_062494</name>
</gene>
<organism evidence="1">
    <name type="scientific">Tanacetum cinerariifolium</name>
    <name type="common">Dalmatian daisy</name>
    <name type="synonym">Chrysanthemum cinerariifolium</name>
    <dbReference type="NCBI Taxonomy" id="118510"/>
    <lineage>
        <taxon>Eukaryota</taxon>
        <taxon>Viridiplantae</taxon>
        <taxon>Streptophyta</taxon>
        <taxon>Embryophyta</taxon>
        <taxon>Tracheophyta</taxon>
        <taxon>Spermatophyta</taxon>
        <taxon>Magnoliopsida</taxon>
        <taxon>eudicotyledons</taxon>
        <taxon>Gunneridae</taxon>
        <taxon>Pentapetalae</taxon>
        <taxon>asterids</taxon>
        <taxon>campanulids</taxon>
        <taxon>Asterales</taxon>
        <taxon>Asteraceae</taxon>
        <taxon>Asteroideae</taxon>
        <taxon>Anthemideae</taxon>
        <taxon>Anthemidinae</taxon>
        <taxon>Tanacetum</taxon>
    </lineage>
</organism>
<dbReference type="EMBL" id="BKCJ010010204">
    <property type="protein sequence ID" value="GEU90516.1"/>
    <property type="molecule type" value="Genomic_DNA"/>
</dbReference>
<protein>
    <submittedName>
        <fullName evidence="1">Retrovirus-related Pol polyprotein from transposon TNT 1-94</fullName>
    </submittedName>
</protein>